<protein>
    <submittedName>
        <fullName evidence="2">Uncharacterized protein</fullName>
    </submittedName>
</protein>
<feature type="non-terminal residue" evidence="2">
    <location>
        <position position="1"/>
    </location>
</feature>
<sequence>AVFSVEARLPLERYPYIRLDAAGSNPSLRYFLFWRTQEQPGQQYYAPLEAAGNGVSWHRMSSSELWRGTTTHLALGAFSADAAAPVALRALALHPDSRTANLGTAWSHWHAGGSWPAFAINRYLGAPPGSDHSPARLIGLWAALALAFVTLWAVWRRPGSRALLAAGLLAVFLPWLLLDRLWQAQLDRQSLLTGAAFAGKTQAEKHAA</sequence>
<feature type="non-terminal residue" evidence="2">
    <location>
        <position position="208"/>
    </location>
</feature>
<dbReference type="EMBL" id="DMND01000061">
    <property type="protein sequence ID" value="HAN26829.1"/>
    <property type="molecule type" value="Genomic_DNA"/>
</dbReference>
<comment type="caution">
    <text evidence="2">The sequence shown here is derived from an EMBL/GenBank/DDBJ whole genome shotgun (WGS) entry which is preliminary data.</text>
</comment>
<evidence type="ECO:0000256" key="1">
    <source>
        <dbReference type="SAM" id="Phobius"/>
    </source>
</evidence>
<organism evidence="2 3">
    <name type="scientific">Haliea salexigens</name>
    <dbReference type="NCBI Taxonomy" id="287487"/>
    <lineage>
        <taxon>Bacteria</taxon>
        <taxon>Pseudomonadati</taxon>
        <taxon>Pseudomonadota</taxon>
        <taxon>Gammaproteobacteria</taxon>
        <taxon>Cellvibrionales</taxon>
        <taxon>Halieaceae</taxon>
        <taxon>Haliea</taxon>
    </lineage>
</organism>
<gene>
    <name evidence="2" type="ORF">DCP75_03745</name>
</gene>
<feature type="transmembrane region" description="Helical" evidence="1">
    <location>
        <begin position="161"/>
        <end position="178"/>
    </location>
</feature>
<dbReference type="STRING" id="1121937.GCA_000423125_01409"/>
<keyword evidence="1" id="KW-0472">Membrane</keyword>
<keyword evidence="1" id="KW-1133">Transmembrane helix</keyword>
<name>A0A3C1KJB9_9GAMM</name>
<evidence type="ECO:0000313" key="2">
    <source>
        <dbReference type="EMBL" id="HAN26829.1"/>
    </source>
</evidence>
<reference evidence="2 3" key="1">
    <citation type="journal article" date="2018" name="Nat. Biotechnol.">
        <title>A standardized bacterial taxonomy based on genome phylogeny substantially revises the tree of life.</title>
        <authorList>
            <person name="Parks D.H."/>
            <person name="Chuvochina M."/>
            <person name="Waite D.W."/>
            <person name="Rinke C."/>
            <person name="Skarshewski A."/>
            <person name="Chaumeil P.A."/>
            <person name="Hugenholtz P."/>
        </authorList>
    </citation>
    <scope>NUCLEOTIDE SEQUENCE [LARGE SCALE GENOMIC DNA]</scope>
    <source>
        <strain evidence="2">UBA9158</strain>
    </source>
</reference>
<dbReference type="AlphaFoldDB" id="A0A3C1KJB9"/>
<keyword evidence="1" id="KW-0812">Transmembrane</keyword>
<evidence type="ECO:0000313" key="3">
    <source>
        <dbReference type="Proteomes" id="UP000259273"/>
    </source>
</evidence>
<proteinExistence type="predicted"/>
<feature type="transmembrane region" description="Helical" evidence="1">
    <location>
        <begin position="137"/>
        <end position="155"/>
    </location>
</feature>
<dbReference type="Proteomes" id="UP000259273">
    <property type="component" value="Unassembled WGS sequence"/>
</dbReference>
<accession>A0A3C1KJB9</accession>